<dbReference type="InterPro" id="IPR000683">
    <property type="entry name" value="Gfo/Idh/MocA-like_OxRdtase_N"/>
</dbReference>
<dbReference type="InterPro" id="IPR052515">
    <property type="entry name" value="Gfo/Idh/MocA_Oxidoreductase"/>
</dbReference>
<evidence type="ECO:0000313" key="4">
    <source>
        <dbReference type="Proteomes" id="UP000236151"/>
    </source>
</evidence>
<accession>A0A2K2FDH0</accession>
<reference evidence="3 4" key="1">
    <citation type="submission" date="2017-06" db="EMBL/GenBank/DDBJ databases">
        <title>Investigating the central metabolism of Clostridium thermosuccinogenes.</title>
        <authorList>
            <person name="Koendjbiharie J.G."/>
            <person name="van Kranenburg R."/>
        </authorList>
    </citation>
    <scope>NUCLEOTIDE SEQUENCE [LARGE SCALE GENOMIC DNA]</scope>
    <source>
        <strain evidence="3 4">DSM 5806</strain>
    </source>
</reference>
<dbReference type="KEGG" id="cthd:CDO33_08265"/>
<dbReference type="Pfam" id="PF01408">
    <property type="entry name" value="GFO_IDH_MocA"/>
    <property type="match status" value="1"/>
</dbReference>
<dbReference type="Proteomes" id="UP000236151">
    <property type="component" value="Unassembled WGS sequence"/>
</dbReference>
<dbReference type="PANTHER" id="PTHR43249:SF1">
    <property type="entry name" value="D-GLUCOSIDE 3-DEHYDROGENASE"/>
    <property type="match status" value="1"/>
</dbReference>
<dbReference type="PANTHER" id="PTHR43249">
    <property type="entry name" value="UDP-N-ACETYL-2-AMINO-2-DEOXY-D-GLUCURONATE OXIDASE"/>
    <property type="match status" value="1"/>
</dbReference>
<dbReference type="Pfam" id="PF22725">
    <property type="entry name" value="GFO_IDH_MocA_C3"/>
    <property type="match status" value="1"/>
</dbReference>
<proteinExistence type="predicted"/>
<dbReference type="OrthoDB" id="9815825at2"/>
<name>A0A2K2FDH0_9CLOT</name>
<dbReference type="SUPFAM" id="SSF55347">
    <property type="entry name" value="Glyceraldehyde-3-phosphate dehydrogenase-like, C-terminal domain"/>
    <property type="match status" value="1"/>
</dbReference>
<dbReference type="AlphaFoldDB" id="A0A2K2FDH0"/>
<feature type="domain" description="Gfo/Idh/MocA-like oxidoreductase N-terminal" evidence="1">
    <location>
        <begin position="5"/>
        <end position="120"/>
    </location>
</feature>
<dbReference type="Gene3D" id="3.40.50.720">
    <property type="entry name" value="NAD(P)-binding Rossmann-like Domain"/>
    <property type="match status" value="1"/>
</dbReference>
<dbReference type="SUPFAM" id="SSF51735">
    <property type="entry name" value="NAD(P)-binding Rossmann-fold domains"/>
    <property type="match status" value="1"/>
</dbReference>
<dbReference type="GO" id="GO:0000166">
    <property type="term" value="F:nucleotide binding"/>
    <property type="evidence" value="ECO:0007669"/>
    <property type="project" value="InterPro"/>
</dbReference>
<evidence type="ECO:0000259" key="2">
    <source>
        <dbReference type="Pfam" id="PF22725"/>
    </source>
</evidence>
<dbReference type="EMBL" id="NIOJ01000044">
    <property type="protein sequence ID" value="PNT96823.1"/>
    <property type="molecule type" value="Genomic_DNA"/>
</dbReference>
<evidence type="ECO:0000259" key="1">
    <source>
        <dbReference type="Pfam" id="PF01408"/>
    </source>
</evidence>
<comment type="caution">
    <text evidence="3">The sequence shown here is derived from an EMBL/GenBank/DDBJ whole genome shotgun (WGS) entry which is preliminary data.</text>
</comment>
<organism evidence="3 4">
    <name type="scientific">Clostridium thermosuccinogenes</name>
    <dbReference type="NCBI Taxonomy" id="84032"/>
    <lineage>
        <taxon>Bacteria</taxon>
        <taxon>Bacillati</taxon>
        <taxon>Bacillota</taxon>
        <taxon>Clostridia</taxon>
        <taxon>Eubacteriales</taxon>
        <taxon>Clostridiaceae</taxon>
        <taxon>Clostridium</taxon>
    </lineage>
</organism>
<sequence>MKKYKFGVIGCGAVSRFHLDAIQSIRNAELIAVGDISAQTAKSVAEKYGGVDWYTDYRQLLGREDIEIVCICTPSGLRRDIAVLAARLGKHIIVEKPIEITLDRIDDMLEECEKNGVTISGIFNLRYNDHHKLVKEAISIGRFGRLIMGDAYIKWYRSQEYYDNKSWRGTKLLDGGGALMNQSIHYIDLLQWMMGPVKEVYGITGILGHRGIEVEDTAVASIKYQNGAIGIIEGTTAAYPGIGARIEIHGEKGSVIIVDNAIKHWEFMDRNPIDVKFRQLEMLPHKSGSADPMNIDGNLHRRQIEDVLHSISKGEQPMVNGKEARKSVEIIHSIYRSAQFNQVVELPLAP</sequence>
<keyword evidence="4" id="KW-1185">Reference proteome</keyword>
<protein>
    <recommendedName>
        <fullName evidence="5">Oxidoreductase</fullName>
    </recommendedName>
</protein>
<evidence type="ECO:0008006" key="5">
    <source>
        <dbReference type="Google" id="ProtNLM"/>
    </source>
</evidence>
<dbReference type="InterPro" id="IPR036291">
    <property type="entry name" value="NAD(P)-bd_dom_sf"/>
</dbReference>
<feature type="domain" description="GFO/IDH/MocA-like oxidoreductase" evidence="2">
    <location>
        <begin position="132"/>
        <end position="255"/>
    </location>
</feature>
<dbReference type="Gene3D" id="3.30.360.10">
    <property type="entry name" value="Dihydrodipicolinate Reductase, domain 2"/>
    <property type="match status" value="1"/>
</dbReference>
<gene>
    <name evidence="3" type="ORF">CDQ84_14435</name>
</gene>
<dbReference type="InterPro" id="IPR055170">
    <property type="entry name" value="GFO_IDH_MocA-like_dom"/>
</dbReference>
<evidence type="ECO:0000313" key="3">
    <source>
        <dbReference type="EMBL" id="PNT96823.1"/>
    </source>
</evidence>